<keyword evidence="3" id="KW-0050">Antiport</keyword>
<dbReference type="NCBIfam" id="NF009314">
    <property type="entry name" value="PRK12674.1-2"/>
    <property type="match status" value="1"/>
</dbReference>
<comment type="subcellular location">
    <subcellularLocation>
        <location evidence="1">Membrane</location>
        <topology evidence="1">Multi-pass membrane protein</topology>
    </subcellularLocation>
</comment>
<dbReference type="STRING" id="930152.SAMN05216565_11911"/>
<organism evidence="5 6">
    <name type="scientific">Litchfieldia salsa</name>
    <dbReference type="NCBI Taxonomy" id="930152"/>
    <lineage>
        <taxon>Bacteria</taxon>
        <taxon>Bacillati</taxon>
        <taxon>Bacillota</taxon>
        <taxon>Bacilli</taxon>
        <taxon>Bacillales</taxon>
        <taxon>Bacillaceae</taxon>
        <taxon>Litchfieldia</taxon>
    </lineage>
</organism>
<dbReference type="AlphaFoldDB" id="A0A1H0WZJ6"/>
<proteinExistence type="inferred from homology"/>
<evidence type="ECO:0000256" key="1">
    <source>
        <dbReference type="ARBA" id="ARBA00004141"/>
    </source>
</evidence>
<keyword evidence="6" id="KW-1185">Reference proteome</keyword>
<keyword evidence="4" id="KW-0472">Membrane</keyword>
<evidence type="ECO:0000256" key="3">
    <source>
        <dbReference type="ARBA" id="ARBA00022449"/>
    </source>
</evidence>
<evidence type="ECO:0000256" key="2">
    <source>
        <dbReference type="ARBA" id="ARBA00008404"/>
    </source>
</evidence>
<dbReference type="PANTHER" id="PTHR34703">
    <property type="entry name" value="ANTIPORTER SUBUNIT MNHG2-RELATED"/>
    <property type="match status" value="1"/>
</dbReference>
<dbReference type="InterPro" id="IPR005133">
    <property type="entry name" value="PhaG_MnhG_YufB"/>
</dbReference>
<sequence>MKMKENLEVIFAAIVVIGAIINLISAIGVIRLPDVYTRNHAASKGATLGILLILSSVFLFFWVEEGYMNARLLLGIIFVFMTAPVAGHLISRAAYNSGIPLWEKSGQDALKATKQKVKNK</sequence>
<comment type="similarity">
    <text evidence="2">Belongs to the CPA3 antiporters (TC 2.A.63) subunit G family.</text>
</comment>
<keyword evidence="4" id="KW-1133">Transmembrane helix</keyword>
<keyword evidence="3" id="KW-0813">Transport</keyword>
<feature type="transmembrane region" description="Helical" evidence="4">
    <location>
        <begin position="42"/>
        <end position="63"/>
    </location>
</feature>
<keyword evidence="4" id="KW-0812">Transmembrane</keyword>
<dbReference type="GO" id="GO:0015385">
    <property type="term" value="F:sodium:proton antiporter activity"/>
    <property type="evidence" value="ECO:0007669"/>
    <property type="project" value="TreeGrafter"/>
</dbReference>
<dbReference type="NCBIfam" id="TIGR01300">
    <property type="entry name" value="CPA3_mnhG_phaG"/>
    <property type="match status" value="1"/>
</dbReference>
<feature type="transmembrane region" description="Helical" evidence="4">
    <location>
        <begin position="70"/>
        <end position="90"/>
    </location>
</feature>
<dbReference type="Pfam" id="PF03334">
    <property type="entry name" value="PhaG_MnhG_YufB"/>
    <property type="match status" value="1"/>
</dbReference>
<feature type="transmembrane region" description="Helical" evidence="4">
    <location>
        <begin position="7"/>
        <end position="30"/>
    </location>
</feature>
<evidence type="ECO:0000313" key="5">
    <source>
        <dbReference type="EMBL" id="SDP95656.1"/>
    </source>
</evidence>
<dbReference type="Proteomes" id="UP000199159">
    <property type="component" value="Unassembled WGS sequence"/>
</dbReference>
<gene>
    <name evidence="5" type="ORF">SAMN05216565_11911</name>
</gene>
<name>A0A1H0WZJ6_9BACI</name>
<dbReference type="PANTHER" id="PTHR34703:SF1">
    <property type="entry name" value="ANTIPORTER SUBUNIT MNHG2-RELATED"/>
    <property type="match status" value="1"/>
</dbReference>
<accession>A0A1H0WZJ6</accession>
<protein>
    <submittedName>
        <fullName evidence="5">Multisubunit sodium/proton antiporter, MrpG subunit</fullName>
    </submittedName>
</protein>
<dbReference type="GO" id="GO:0016020">
    <property type="term" value="C:membrane"/>
    <property type="evidence" value="ECO:0007669"/>
    <property type="project" value="UniProtKB-SubCell"/>
</dbReference>
<reference evidence="6" key="1">
    <citation type="submission" date="2016-10" db="EMBL/GenBank/DDBJ databases">
        <authorList>
            <person name="Varghese N."/>
            <person name="Submissions S."/>
        </authorList>
    </citation>
    <scope>NUCLEOTIDE SEQUENCE [LARGE SCALE GENOMIC DNA]</scope>
    <source>
        <strain evidence="6">IBRC-M10078</strain>
    </source>
</reference>
<dbReference type="EMBL" id="FNJU01000019">
    <property type="protein sequence ID" value="SDP95656.1"/>
    <property type="molecule type" value="Genomic_DNA"/>
</dbReference>
<evidence type="ECO:0000256" key="4">
    <source>
        <dbReference type="SAM" id="Phobius"/>
    </source>
</evidence>
<evidence type="ECO:0000313" key="6">
    <source>
        <dbReference type="Proteomes" id="UP000199159"/>
    </source>
</evidence>